<sequence>MIVSLEHDNGVGGVSPLPSGGLSPFDLARGLFAVVLSLVRVAVWEDGRWPPRDPPTVEFARDSAEVKLPVDQALADRVADILVHVLTDAGPVPEPGPTRRENQPTKVTNLRTSATYGFRAPV</sequence>
<gene>
    <name evidence="1" type="ORF">I7412_05225</name>
</gene>
<evidence type="ECO:0000313" key="1">
    <source>
        <dbReference type="EMBL" id="MBL7626580.1"/>
    </source>
</evidence>
<reference evidence="1" key="1">
    <citation type="submission" date="2020-12" db="EMBL/GenBank/DDBJ databases">
        <title>Genomic characterization of non-nitrogen-fixing Frankia strains.</title>
        <authorList>
            <person name="Carlos-Shanley C."/>
            <person name="Guerra T."/>
            <person name="Hahn D."/>
        </authorList>
    </citation>
    <scope>NUCLEOTIDE SEQUENCE</scope>
    <source>
        <strain evidence="1">CN6</strain>
    </source>
</reference>
<proteinExistence type="predicted"/>
<keyword evidence="2" id="KW-1185">Reference proteome</keyword>
<comment type="caution">
    <text evidence="1">The sequence shown here is derived from an EMBL/GenBank/DDBJ whole genome shotgun (WGS) entry which is preliminary data.</text>
</comment>
<name>A0A937UNT6_9ACTN</name>
<organism evidence="1 2">
    <name type="scientific">Frankia nepalensis</name>
    <dbReference type="NCBI Taxonomy" id="1836974"/>
    <lineage>
        <taxon>Bacteria</taxon>
        <taxon>Bacillati</taxon>
        <taxon>Actinomycetota</taxon>
        <taxon>Actinomycetes</taxon>
        <taxon>Frankiales</taxon>
        <taxon>Frankiaceae</taxon>
        <taxon>Frankia</taxon>
    </lineage>
</organism>
<dbReference type="Proteomes" id="UP000604475">
    <property type="component" value="Unassembled WGS sequence"/>
</dbReference>
<dbReference type="EMBL" id="JAEACQ010000143">
    <property type="protein sequence ID" value="MBL7626580.1"/>
    <property type="molecule type" value="Genomic_DNA"/>
</dbReference>
<dbReference type="AlphaFoldDB" id="A0A937UNT6"/>
<accession>A0A937UNT6</accession>
<protein>
    <submittedName>
        <fullName evidence="1">Uncharacterized protein</fullName>
    </submittedName>
</protein>
<dbReference type="RefSeq" id="WP_203003845.1">
    <property type="nucleotide sequence ID" value="NZ_JADWYU010000027.1"/>
</dbReference>
<evidence type="ECO:0000313" key="2">
    <source>
        <dbReference type="Proteomes" id="UP000604475"/>
    </source>
</evidence>